<sequence length="471" mass="50721">MTGNAQLEALMSTAGFLREDGAVGLKVFGRAVSRHAGRDLNHTYVRRWLSGMVPREEKVRRAIAQALGERLGRQVSLDEIGFGKAKSVPADLGLSYPDKASDGITAVTDLWQADLAGVPTLITAPANVGAWNDASLSWLVSARHDAAQSTGSRRVGPGDIAGIHDTTNLFDHLDGQHGGAHARSALIQFLRTDLAALLHGTYSDEIGRDLYKAAAQATLLGAWMSYDAGLHGLAQRYFIQALRLAESTGDRLLGASILDAMSHQANFLGRYREAANLARAARLGTTTAGSASAAAHFYAMEARALARLGDAAGCDEAMSGAVREFERRNVDTDPAEWFEYFNDAELAAELGHCNRDLGRAVHASAYATQSLGPTSSGYVRSDFFATMVLADSYLEQGETEEACRIALSALTIGEQLKSARCGAYVKEFRERLTRVGNTATVREFVEQASATRLWTPQDARTAPNHGDFRQT</sequence>
<keyword evidence="2" id="KW-1185">Reference proteome</keyword>
<dbReference type="SUPFAM" id="SSF48452">
    <property type="entry name" value="TPR-like"/>
    <property type="match status" value="1"/>
</dbReference>
<organism evidence="1 2">
    <name type="scientific">Actinophytocola oryzae</name>
    <dbReference type="NCBI Taxonomy" id="502181"/>
    <lineage>
        <taxon>Bacteria</taxon>
        <taxon>Bacillati</taxon>
        <taxon>Actinomycetota</taxon>
        <taxon>Actinomycetes</taxon>
        <taxon>Pseudonocardiales</taxon>
        <taxon>Pseudonocardiaceae</taxon>
    </lineage>
</organism>
<dbReference type="EMBL" id="SOCP01000012">
    <property type="protein sequence ID" value="TDV45525.1"/>
    <property type="molecule type" value="Genomic_DNA"/>
</dbReference>
<evidence type="ECO:0000313" key="2">
    <source>
        <dbReference type="Proteomes" id="UP000294927"/>
    </source>
</evidence>
<protein>
    <recommendedName>
        <fullName evidence="3">Transcriptional regulator</fullName>
    </recommendedName>
</protein>
<dbReference type="Gene3D" id="1.25.40.10">
    <property type="entry name" value="Tetratricopeptide repeat domain"/>
    <property type="match status" value="1"/>
</dbReference>
<comment type="caution">
    <text evidence="1">The sequence shown here is derived from an EMBL/GenBank/DDBJ whole genome shotgun (WGS) entry which is preliminary data.</text>
</comment>
<dbReference type="OrthoDB" id="3213425at2"/>
<reference evidence="1 2" key="1">
    <citation type="submission" date="2019-03" db="EMBL/GenBank/DDBJ databases">
        <title>Genomic Encyclopedia of Archaeal and Bacterial Type Strains, Phase II (KMG-II): from individual species to whole genera.</title>
        <authorList>
            <person name="Goeker M."/>
        </authorList>
    </citation>
    <scope>NUCLEOTIDE SEQUENCE [LARGE SCALE GENOMIC DNA]</scope>
    <source>
        <strain evidence="1 2">DSM 45499</strain>
    </source>
</reference>
<proteinExistence type="predicted"/>
<dbReference type="AlphaFoldDB" id="A0A4R7V9D4"/>
<gene>
    <name evidence="1" type="ORF">CLV71_112194</name>
</gene>
<dbReference type="InterPro" id="IPR011990">
    <property type="entry name" value="TPR-like_helical_dom_sf"/>
</dbReference>
<name>A0A4R7V9D4_9PSEU</name>
<dbReference type="Proteomes" id="UP000294927">
    <property type="component" value="Unassembled WGS sequence"/>
</dbReference>
<dbReference type="RefSeq" id="WP_133906346.1">
    <property type="nucleotide sequence ID" value="NZ_SOCP01000012.1"/>
</dbReference>
<accession>A0A4R7V9D4</accession>
<evidence type="ECO:0000313" key="1">
    <source>
        <dbReference type="EMBL" id="TDV45525.1"/>
    </source>
</evidence>
<evidence type="ECO:0008006" key="3">
    <source>
        <dbReference type="Google" id="ProtNLM"/>
    </source>
</evidence>